<evidence type="ECO:0000313" key="3">
    <source>
        <dbReference type="Proteomes" id="UP001066276"/>
    </source>
</evidence>
<dbReference type="AlphaFoldDB" id="A0AAV7RZS1"/>
<reference evidence="2" key="1">
    <citation type="journal article" date="2022" name="bioRxiv">
        <title>Sequencing and chromosome-scale assembly of the giantPleurodeles waltlgenome.</title>
        <authorList>
            <person name="Brown T."/>
            <person name="Elewa A."/>
            <person name="Iarovenko S."/>
            <person name="Subramanian E."/>
            <person name="Araus A.J."/>
            <person name="Petzold A."/>
            <person name="Susuki M."/>
            <person name="Suzuki K.-i.T."/>
            <person name="Hayashi T."/>
            <person name="Toyoda A."/>
            <person name="Oliveira C."/>
            <person name="Osipova E."/>
            <person name="Leigh N.D."/>
            <person name="Simon A."/>
            <person name="Yun M.H."/>
        </authorList>
    </citation>
    <scope>NUCLEOTIDE SEQUENCE</scope>
    <source>
        <strain evidence="2">20211129_DDA</strain>
        <tissue evidence="2">Liver</tissue>
    </source>
</reference>
<accession>A0AAV7RZS1</accession>
<keyword evidence="3" id="KW-1185">Reference proteome</keyword>
<evidence type="ECO:0000256" key="1">
    <source>
        <dbReference type="SAM" id="MobiDB-lite"/>
    </source>
</evidence>
<dbReference type="EMBL" id="JANPWB010000009">
    <property type="protein sequence ID" value="KAJ1156739.1"/>
    <property type="molecule type" value="Genomic_DNA"/>
</dbReference>
<proteinExistence type="predicted"/>
<sequence length="97" mass="10111">MYNDASAPVINVSKDWRAGVPRNGTAVLSNFCGQTQEHPATINGGPQAAGYPRGTAGDDLEGNADSLSTKGRTSVAAGRGREEERGRNRETAGPIAR</sequence>
<evidence type="ECO:0000313" key="2">
    <source>
        <dbReference type="EMBL" id="KAJ1156739.1"/>
    </source>
</evidence>
<protein>
    <submittedName>
        <fullName evidence="2">Uncharacterized protein</fullName>
    </submittedName>
</protein>
<feature type="compositionally biased region" description="Basic and acidic residues" evidence="1">
    <location>
        <begin position="79"/>
        <end position="90"/>
    </location>
</feature>
<comment type="caution">
    <text evidence="2">The sequence shown here is derived from an EMBL/GenBank/DDBJ whole genome shotgun (WGS) entry which is preliminary data.</text>
</comment>
<organism evidence="2 3">
    <name type="scientific">Pleurodeles waltl</name>
    <name type="common">Iberian ribbed newt</name>
    <dbReference type="NCBI Taxonomy" id="8319"/>
    <lineage>
        <taxon>Eukaryota</taxon>
        <taxon>Metazoa</taxon>
        <taxon>Chordata</taxon>
        <taxon>Craniata</taxon>
        <taxon>Vertebrata</taxon>
        <taxon>Euteleostomi</taxon>
        <taxon>Amphibia</taxon>
        <taxon>Batrachia</taxon>
        <taxon>Caudata</taxon>
        <taxon>Salamandroidea</taxon>
        <taxon>Salamandridae</taxon>
        <taxon>Pleurodelinae</taxon>
        <taxon>Pleurodeles</taxon>
    </lineage>
</organism>
<name>A0AAV7RZS1_PLEWA</name>
<gene>
    <name evidence="2" type="ORF">NDU88_009456</name>
</gene>
<feature type="region of interest" description="Disordered" evidence="1">
    <location>
        <begin position="36"/>
        <end position="97"/>
    </location>
</feature>
<dbReference type="Proteomes" id="UP001066276">
    <property type="component" value="Chromosome 5"/>
</dbReference>